<keyword evidence="2" id="KW-1185">Reference proteome</keyword>
<evidence type="ECO:0000313" key="1">
    <source>
        <dbReference type="EMBL" id="GBM98751.1"/>
    </source>
</evidence>
<dbReference type="AlphaFoldDB" id="A0A4Y2K8V8"/>
<protein>
    <submittedName>
        <fullName evidence="1">Uncharacterized protein</fullName>
    </submittedName>
</protein>
<gene>
    <name evidence="1" type="ORF">AVEN_108077_1</name>
</gene>
<dbReference type="EMBL" id="BGPR01004353">
    <property type="protein sequence ID" value="GBM98751.1"/>
    <property type="molecule type" value="Genomic_DNA"/>
</dbReference>
<reference evidence="1 2" key="1">
    <citation type="journal article" date="2019" name="Sci. Rep.">
        <title>Orb-weaving spider Araneus ventricosus genome elucidates the spidroin gene catalogue.</title>
        <authorList>
            <person name="Kono N."/>
            <person name="Nakamura H."/>
            <person name="Ohtoshi R."/>
            <person name="Moran D.A.P."/>
            <person name="Shinohara A."/>
            <person name="Yoshida Y."/>
            <person name="Fujiwara M."/>
            <person name="Mori M."/>
            <person name="Tomita M."/>
            <person name="Arakawa K."/>
        </authorList>
    </citation>
    <scope>NUCLEOTIDE SEQUENCE [LARGE SCALE GENOMIC DNA]</scope>
</reference>
<dbReference type="OrthoDB" id="6485764at2759"/>
<evidence type="ECO:0000313" key="2">
    <source>
        <dbReference type="Proteomes" id="UP000499080"/>
    </source>
</evidence>
<dbReference type="Proteomes" id="UP000499080">
    <property type="component" value="Unassembled WGS sequence"/>
</dbReference>
<proteinExistence type="predicted"/>
<comment type="caution">
    <text evidence="1">The sequence shown here is derived from an EMBL/GenBank/DDBJ whole genome shotgun (WGS) entry which is preliminary data.</text>
</comment>
<accession>A0A4Y2K8V8</accession>
<organism evidence="1 2">
    <name type="scientific">Araneus ventricosus</name>
    <name type="common">Orbweaver spider</name>
    <name type="synonym">Epeira ventricosa</name>
    <dbReference type="NCBI Taxonomy" id="182803"/>
    <lineage>
        <taxon>Eukaryota</taxon>
        <taxon>Metazoa</taxon>
        <taxon>Ecdysozoa</taxon>
        <taxon>Arthropoda</taxon>
        <taxon>Chelicerata</taxon>
        <taxon>Arachnida</taxon>
        <taxon>Araneae</taxon>
        <taxon>Araneomorphae</taxon>
        <taxon>Entelegynae</taxon>
        <taxon>Araneoidea</taxon>
        <taxon>Araneidae</taxon>
        <taxon>Araneus</taxon>
    </lineage>
</organism>
<sequence>MFFLLLSSTDSSMSGDQYHISIRQLYETENKLRICKELKLISHTSGSFDIDLFDNSDQDENSVEIIDDFFQDIEVSYSDINKVADSLPFITYFAGYCSHSAHKYVKCYKCRKKLPIKKWMLIILN</sequence>
<name>A0A4Y2K8V8_ARAVE</name>